<dbReference type="GO" id="GO:0032543">
    <property type="term" value="P:mitochondrial translation"/>
    <property type="evidence" value="ECO:0007669"/>
    <property type="project" value="TreeGrafter"/>
</dbReference>
<dbReference type="OrthoDB" id="270763at2759"/>
<evidence type="ECO:0000256" key="7">
    <source>
        <dbReference type="ARBA" id="ARBA00035399"/>
    </source>
</evidence>
<dbReference type="Proteomes" id="UP000243876">
    <property type="component" value="Unassembled WGS sequence"/>
</dbReference>
<keyword evidence="10" id="KW-1185">Reference proteome</keyword>
<evidence type="ECO:0000313" key="10">
    <source>
        <dbReference type="Proteomes" id="UP000243876"/>
    </source>
</evidence>
<keyword evidence="3" id="KW-0689">Ribosomal protein</keyword>
<sequence>MASPRLLSTLSHAIPSTSSFSLATPSSSVLRLFSSSPSRSAVSTANRPKRDATAYGLPRRMNRKDWPKKDETNTDAHPLWRFFHNKESLEVPDKRNDYSSRSWSAFELRRKSFTELHQLWYVLLRERNVLLTQREEARRLRVDLTGFTAVPEKLRMVQKSMARIKQIISERRHAAVEAAEILRVEGNVEAADQMVREADKMGEATAE</sequence>
<comment type="subcellular location">
    <subcellularLocation>
        <location evidence="1">Mitochondrion</location>
    </subcellularLocation>
</comment>
<comment type="similarity">
    <text evidence="2">Belongs to the universal ribosomal protein uL29 family.</text>
</comment>
<dbReference type="InterPro" id="IPR036049">
    <property type="entry name" value="Ribosomal_uL29_sf"/>
</dbReference>
<dbReference type="GO" id="GO:0003735">
    <property type="term" value="F:structural constituent of ribosome"/>
    <property type="evidence" value="ECO:0007669"/>
    <property type="project" value="InterPro"/>
</dbReference>
<dbReference type="PANTHER" id="PTHR21183:SF18">
    <property type="entry name" value="LARGE RIBOSOMAL SUBUNIT PROTEIN UL29M"/>
    <property type="match status" value="1"/>
</dbReference>
<feature type="region of interest" description="Disordered" evidence="8">
    <location>
        <begin position="39"/>
        <end position="72"/>
    </location>
</feature>
<keyword evidence="5" id="KW-0687">Ribonucleoprotein</keyword>
<accession>A0A0D6EQA9</accession>
<feature type="compositionally biased region" description="Basic and acidic residues" evidence="8">
    <location>
        <begin position="63"/>
        <end position="72"/>
    </location>
</feature>
<evidence type="ECO:0000256" key="1">
    <source>
        <dbReference type="ARBA" id="ARBA00004173"/>
    </source>
</evidence>
<dbReference type="EMBL" id="CENE01000020">
    <property type="protein sequence ID" value="CEQ42028.1"/>
    <property type="molecule type" value="Genomic_DNA"/>
</dbReference>
<gene>
    <name evidence="9" type="primary">SPOSA6832_03805</name>
</gene>
<evidence type="ECO:0000313" key="9">
    <source>
        <dbReference type="EMBL" id="CEQ42028.1"/>
    </source>
</evidence>
<evidence type="ECO:0000256" key="2">
    <source>
        <dbReference type="ARBA" id="ARBA00009254"/>
    </source>
</evidence>
<name>A0A0D6EQA9_SPOSA</name>
<dbReference type="Gene3D" id="6.10.330.20">
    <property type="match status" value="1"/>
</dbReference>
<evidence type="ECO:0000256" key="3">
    <source>
        <dbReference type="ARBA" id="ARBA00022980"/>
    </source>
</evidence>
<dbReference type="AlphaFoldDB" id="A0A0D6EQA9"/>
<reference evidence="10" key="1">
    <citation type="submission" date="2015-02" db="EMBL/GenBank/DDBJ databases">
        <authorList>
            <person name="Gon?alves P."/>
        </authorList>
    </citation>
    <scope>NUCLEOTIDE SEQUENCE [LARGE SCALE GENOMIC DNA]</scope>
</reference>
<protein>
    <recommendedName>
        <fullName evidence="6">Large ribosomal subunit protein uL29m</fullName>
    </recommendedName>
    <alternativeName>
        <fullName evidence="7">54S ribosomal protein L4, mitochondrial</fullName>
    </alternativeName>
</protein>
<organism evidence="9 10">
    <name type="scientific">Sporidiobolus salmonicolor</name>
    <name type="common">Yeast-like fungus</name>
    <name type="synonym">Sporobolomyces salmonicolor</name>
    <dbReference type="NCBI Taxonomy" id="5005"/>
    <lineage>
        <taxon>Eukaryota</taxon>
        <taxon>Fungi</taxon>
        <taxon>Dikarya</taxon>
        <taxon>Basidiomycota</taxon>
        <taxon>Pucciniomycotina</taxon>
        <taxon>Microbotryomycetes</taxon>
        <taxon>Sporidiobolales</taxon>
        <taxon>Sporidiobolaceae</taxon>
        <taxon>Sporobolomyces</taxon>
    </lineage>
</organism>
<evidence type="ECO:0000256" key="4">
    <source>
        <dbReference type="ARBA" id="ARBA00023128"/>
    </source>
</evidence>
<dbReference type="Pfam" id="PF06984">
    <property type="entry name" value="MRP-L47"/>
    <property type="match status" value="1"/>
</dbReference>
<dbReference type="SUPFAM" id="SSF46561">
    <property type="entry name" value="Ribosomal protein L29 (L29p)"/>
    <property type="match status" value="1"/>
</dbReference>
<evidence type="ECO:0000256" key="5">
    <source>
        <dbReference type="ARBA" id="ARBA00023274"/>
    </source>
</evidence>
<feature type="non-terminal residue" evidence="9">
    <location>
        <position position="1"/>
    </location>
</feature>
<proteinExistence type="inferred from homology"/>
<evidence type="ECO:0000256" key="8">
    <source>
        <dbReference type="SAM" id="MobiDB-lite"/>
    </source>
</evidence>
<dbReference type="InterPro" id="IPR038340">
    <property type="entry name" value="MRP-L47_sf"/>
</dbReference>
<keyword evidence="4" id="KW-0496">Mitochondrion</keyword>
<dbReference type="InterPro" id="IPR010729">
    <property type="entry name" value="Ribosomal_uL29_mit"/>
</dbReference>
<evidence type="ECO:0000256" key="6">
    <source>
        <dbReference type="ARBA" id="ARBA00035289"/>
    </source>
</evidence>
<dbReference type="PANTHER" id="PTHR21183">
    <property type="entry name" value="RIBOSOMAL PROTEIN L47, MITOCHONDRIAL-RELATED"/>
    <property type="match status" value="1"/>
</dbReference>
<dbReference type="GO" id="GO:0005762">
    <property type="term" value="C:mitochondrial large ribosomal subunit"/>
    <property type="evidence" value="ECO:0007669"/>
    <property type="project" value="TreeGrafter"/>
</dbReference>